<dbReference type="EMBL" id="FUEG01000003">
    <property type="protein sequence ID" value="SJL01105.1"/>
    <property type="molecule type" value="Genomic_DNA"/>
</dbReference>
<reference evidence="2" key="1">
    <citation type="journal article" date="2017" name="Nat. Ecol. Evol.">
        <title>Genome expansion and lineage-specific genetic innovations in the forest pathogenic fungi Armillaria.</title>
        <authorList>
            <person name="Sipos G."/>
            <person name="Prasanna A.N."/>
            <person name="Walter M.C."/>
            <person name="O'Connor E."/>
            <person name="Balint B."/>
            <person name="Krizsan K."/>
            <person name="Kiss B."/>
            <person name="Hess J."/>
            <person name="Varga T."/>
            <person name="Slot J."/>
            <person name="Riley R."/>
            <person name="Boka B."/>
            <person name="Rigling D."/>
            <person name="Barry K."/>
            <person name="Lee J."/>
            <person name="Mihaltcheva S."/>
            <person name="LaButti K."/>
            <person name="Lipzen A."/>
            <person name="Waldron R."/>
            <person name="Moloney N.M."/>
            <person name="Sperisen C."/>
            <person name="Kredics L."/>
            <person name="Vagvoelgyi C."/>
            <person name="Patrignani A."/>
            <person name="Fitzpatrick D."/>
            <person name="Nagy I."/>
            <person name="Doyle S."/>
            <person name="Anderson J.B."/>
            <person name="Grigoriev I.V."/>
            <person name="Gueldener U."/>
            <person name="Muensterkoetter M."/>
            <person name="Nagy L.G."/>
        </authorList>
    </citation>
    <scope>NUCLEOTIDE SEQUENCE [LARGE SCALE GENOMIC DNA]</scope>
    <source>
        <strain evidence="2">C18/9</strain>
    </source>
</reference>
<keyword evidence="2" id="KW-1185">Reference proteome</keyword>
<name>A0A284QXF3_ARMOS</name>
<evidence type="ECO:0000313" key="2">
    <source>
        <dbReference type="Proteomes" id="UP000219338"/>
    </source>
</evidence>
<proteinExistence type="predicted"/>
<dbReference type="AlphaFoldDB" id="A0A284QXF3"/>
<protein>
    <submittedName>
        <fullName evidence="1">Uncharacterized protein</fullName>
    </submittedName>
</protein>
<sequence length="66" mass="8031">MKITLDTLWNYVYVYWRADSWLHVNDKLKDHDESPYITSSAKERAEETWKVMRSFLEEPKRPLLVT</sequence>
<organism evidence="1 2">
    <name type="scientific">Armillaria ostoyae</name>
    <name type="common">Armillaria root rot fungus</name>
    <dbReference type="NCBI Taxonomy" id="47428"/>
    <lineage>
        <taxon>Eukaryota</taxon>
        <taxon>Fungi</taxon>
        <taxon>Dikarya</taxon>
        <taxon>Basidiomycota</taxon>
        <taxon>Agaricomycotina</taxon>
        <taxon>Agaricomycetes</taxon>
        <taxon>Agaricomycetidae</taxon>
        <taxon>Agaricales</taxon>
        <taxon>Marasmiineae</taxon>
        <taxon>Physalacriaceae</taxon>
        <taxon>Armillaria</taxon>
    </lineage>
</organism>
<evidence type="ECO:0000313" key="1">
    <source>
        <dbReference type="EMBL" id="SJL01105.1"/>
    </source>
</evidence>
<dbReference type="Proteomes" id="UP000219338">
    <property type="component" value="Unassembled WGS sequence"/>
</dbReference>
<gene>
    <name evidence="1" type="ORF">ARMOST_04421</name>
</gene>
<accession>A0A284QXF3</accession>